<gene>
    <name evidence="2" type="ORF">OSTQU699_LOCUS4327</name>
</gene>
<keyword evidence="3" id="KW-1185">Reference proteome</keyword>
<feature type="compositionally biased region" description="Basic and acidic residues" evidence="1">
    <location>
        <begin position="20"/>
        <end position="29"/>
    </location>
</feature>
<organism evidence="2 3">
    <name type="scientific">Ostreobium quekettii</name>
    <dbReference type="NCBI Taxonomy" id="121088"/>
    <lineage>
        <taxon>Eukaryota</taxon>
        <taxon>Viridiplantae</taxon>
        <taxon>Chlorophyta</taxon>
        <taxon>core chlorophytes</taxon>
        <taxon>Ulvophyceae</taxon>
        <taxon>TCBD clade</taxon>
        <taxon>Bryopsidales</taxon>
        <taxon>Ostreobineae</taxon>
        <taxon>Ostreobiaceae</taxon>
        <taxon>Ostreobium</taxon>
    </lineage>
</organism>
<protein>
    <submittedName>
        <fullName evidence="2">Uncharacterized protein</fullName>
    </submittedName>
</protein>
<comment type="caution">
    <text evidence="2">The sequence shown here is derived from an EMBL/GenBank/DDBJ whole genome shotgun (WGS) entry which is preliminary data.</text>
</comment>
<evidence type="ECO:0000313" key="2">
    <source>
        <dbReference type="EMBL" id="CAD7698968.1"/>
    </source>
</evidence>
<reference evidence="2" key="1">
    <citation type="submission" date="2020-12" db="EMBL/GenBank/DDBJ databases">
        <authorList>
            <person name="Iha C."/>
        </authorList>
    </citation>
    <scope>NUCLEOTIDE SEQUENCE</scope>
</reference>
<evidence type="ECO:0000256" key="1">
    <source>
        <dbReference type="SAM" id="MobiDB-lite"/>
    </source>
</evidence>
<evidence type="ECO:0000313" key="3">
    <source>
        <dbReference type="Proteomes" id="UP000708148"/>
    </source>
</evidence>
<dbReference type="AlphaFoldDB" id="A0A8S1IV22"/>
<feature type="region of interest" description="Disordered" evidence="1">
    <location>
        <begin position="1"/>
        <end position="31"/>
    </location>
</feature>
<sequence>MVAHVFDGPRSAMSMPVDRGGPEPREWWKRRSGPPARVRSAAELKWEALERSWDCAWQGVVAGSGGAHATDDAESCCSGHCRSDDGSVAYSVASTMAWSVASTASASSKRIMNKLVSWIREKQDARRGIVYTKTGPCNLFEDLPIPPYPEDYDWCMH</sequence>
<name>A0A8S1IV22_9CHLO</name>
<dbReference type="EMBL" id="CAJHUC010000929">
    <property type="protein sequence ID" value="CAD7698968.1"/>
    <property type="molecule type" value="Genomic_DNA"/>
</dbReference>
<accession>A0A8S1IV22</accession>
<proteinExistence type="predicted"/>
<dbReference type="Proteomes" id="UP000708148">
    <property type="component" value="Unassembled WGS sequence"/>
</dbReference>